<comment type="subcellular location">
    <subcellularLocation>
        <location evidence="1">Cytoplasm</location>
    </subcellularLocation>
</comment>
<reference evidence="4" key="1">
    <citation type="journal article" date="2021" name="Syst. Appl. Microbiol.">
        <title>Roseomonas hellenica sp. nov., isolated from roots of wild-growing Alkanna tinctoria.</title>
        <authorList>
            <person name="Rat A."/>
            <person name="Naranjo H.D."/>
            <person name="Lebbe L."/>
            <person name="Cnockaert M."/>
            <person name="Krigas N."/>
            <person name="Grigoriadou K."/>
            <person name="Maloupa E."/>
            <person name="Willems A."/>
        </authorList>
    </citation>
    <scope>NUCLEOTIDE SEQUENCE [LARGE SCALE GENOMIC DNA]</scope>
    <source>
        <strain evidence="4">LMG 31523</strain>
    </source>
</reference>
<comment type="caution">
    <text evidence="3">The sequence shown here is derived from an EMBL/GenBank/DDBJ whole genome shotgun (WGS) entry which is preliminary data.</text>
</comment>
<evidence type="ECO:0000313" key="4">
    <source>
        <dbReference type="Proteomes" id="UP001196870"/>
    </source>
</evidence>
<organism evidence="3 4">
    <name type="scientific">Plastoroseomonas hellenica</name>
    <dbReference type="NCBI Taxonomy" id="2687306"/>
    <lineage>
        <taxon>Bacteria</taxon>
        <taxon>Pseudomonadati</taxon>
        <taxon>Pseudomonadota</taxon>
        <taxon>Alphaproteobacteria</taxon>
        <taxon>Acetobacterales</taxon>
        <taxon>Acetobacteraceae</taxon>
        <taxon>Plastoroseomonas</taxon>
    </lineage>
</organism>
<sequence>MRIWRDIPTQGEFRDSLSRAAQRDAAIIKILAIMARYHALQKDLHDNILPRWFVLQEVATAIDKRLGGGTKLAIKTALHVAAKLDESDTVRLERLAKRARAKADYLEILKQHYRANKVEMADPAKFWALVTRKQDTDGKLVGLRPSVRLEQADPMNRSFEGTNLLVEEWWSAISDGRTTAPLWLHLETTAHCLNPDTAKTMGVVPYMDGKGDSTKATMFAIRHVGGLEQAEMKGEFGAWEWKPFDTSWILRGMSGKATASMGNQSKTNPQGWVGPGRSLAYVWTPKKELMAALHNPEATKTQKEKRFHHSSFLSGEMVLCAGMMAAQQGRVTFISNDSGHYHPDAAHLAKLVRFLNKRNLFSPTAIVIETASDQDYNRPLSVEQFLRTHA</sequence>
<keyword evidence="4" id="KW-1185">Reference proteome</keyword>
<protein>
    <submittedName>
        <fullName evidence="3">Uncharacterized protein</fullName>
    </submittedName>
</protein>
<dbReference type="PANTHER" id="PTHR31250:SF27">
    <property type="entry name" value="IQ DOMAIN-CONTAINING PROTEIN IQM5"/>
    <property type="match status" value="1"/>
</dbReference>
<dbReference type="Proteomes" id="UP001196870">
    <property type="component" value="Unassembled WGS sequence"/>
</dbReference>
<dbReference type="InterPro" id="IPR044159">
    <property type="entry name" value="IQM"/>
</dbReference>
<evidence type="ECO:0000256" key="1">
    <source>
        <dbReference type="ARBA" id="ARBA00004496"/>
    </source>
</evidence>
<evidence type="ECO:0000313" key="3">
    <source>
        <dbReference type="EMBL" id="MBR0663315.1"/>
    </source>
</evidence>
<gene>
    <name evidence="3" type="ORF">GXW71_03000</name>
</gene>
<accession>A0ABS5ETQ0</accession>
<evidence type="ECO:0000256" key="2">
    <source>
        <dbReference type="ARBA" id="ARBA00022490"/>
    </source>
</evidence>
<dbReference type="EMBL" id="JAAGBB010000003">
    <property type="protein sequence ID" value="MBR0663315.1"/>
    <property type="molecule type" value="Genomic_DNA"/>
</dbReference>
<dbReference type="PANTHER" id="PTHR31250">
    <property type="entry name" value="IQ DOMAIN-CONTAINING PROTEIN IQM3"/>
    <property type="match status" value="1"/>
</dbReference>
<name>A0ABS5ETQ0_9PROT</name>
<dbReference type="RefSeq" id="WP_211850914.1">
    <property type="nucleotide sequence ID" value="NZ_JAAGBB010000003.1"/>
</dbReference>
<proteinExistence type="predicted"/>
<keyword evidence="2" id="KW-0963">Cytoplasm</keyword>